<gene>
    <name evidence="2" type="ORF">LSAA_5999</name>
</gene>
<reference evidence="2" key="1">
    <citation type="submission" date="2021-02" db="EMBL/GenBank/DDBJ databases">
        <authorList>
            <person name="Bekaert M."/>
        </authorList>
    </citation>
    <scope>NUCLEOTIDE SEQUENCE</scope>
    <source>
        <strain evidence="2">IoA-00</strain>
    </source>
</reference>
<name>A0A7R8CQD0_LEPSM</name>
<feature type="compositionally biased region" description="Basic and acidic residues" evidence="1">
    <location>
        <begin position="352"/>
        <end position="428"/>
    </location>
</feature>
<evidence type="ECO:0000313" key="3">
    <source>
        <dbReference type="Proteomes" id="UP000675881"/>
    </source>
</evidence>
<feature type="compositionally biased region" description="Basic and acidic residues" evidence="1">
    <location>
        <begin position="486"/>
        <end position="501"/>
    </location>
</feature>
<sequence length="616" mass="71383">MTNKNFFCNLDVKPNQSYSTCPDEFSNASFLSNPTRMELLMSRAQTLVEGSNELNKTKWILPNSHSERPHVTGWVATMAAIVDHHYHHRRRGDEEAEEACMMKELQSEIHAELEEQMKEFRRRSKSTTSSSKSPDKRKRRKSSHSSPPPAPRHSSSSHERRSRSNTGKGKVIFIKAKLFKPIGNIMITNFRNRHYQVPLPTLGNIYSSKYPNPVIPILQQQQQQQYHYQVIVIRRKTDMMPIPKEEMDRGRYSTDLSSSTPGGSKKENPCSTGVLATQSRIWGTLKNCQSQSKKLARYDHIPSQSTPGSSLHRHHHHGGHHQAIDDEEEEDARLREQKKDFQKGWKRRRESQRRLMDKERQKEREELERKVDQDQREKERQIEIERENEQELREIFNLKQQEEFERHQQEERDKKTRPQGLRDSESARVDIGSESTCQKESETPLKPAIKMEKQDSSLPDQSDGGEAEPFPKRSCLKRRWLEKEKVALEMADKQRRAERERKKTGHRRSKSGDYNLEAEHRTYEDTSKEKKISSQKLPEEASTADSSPPCTCDDSDSNNQQTVLEMPIPLVDKVVFLIRAKVKAMRLLGSSAAAYIEGLTEDSDDWDDDPSATSSK</sequence>
<keyword evidence="3" id="KW-1185">Reference proteome</keyword>
<dbReference type="EMBL" id="HG994594">
    <property type="protein sequence ID" value="CAF2858511.1"/>
    <property type="molecule type" value="Genomic_DNA"/>
</dbReference>
<dbReference type="OrthoDB" id="445695at2759"/>
<protein>
    <submittedName>
        <fullName evidence="2">(salmon louse) hypothetical protein</fullName>
    </submittedName>
</protein>
<feature type="region of interest" description="Disordered" evidence="1">
    <location>
        <begin position="294"/>
        <end position="474"/>
    </location>
</feature>
<feature type="compositionally biased region" description="Basic and acidic residues" evidence="1">
    <location>
        <begin position="332"/>
        <end position="343"/>
    </location>
</feature>
<organism evidence="2 3">
    <name type="scientific">Lepeophtheirus salmonis</name>
    <name type="common">Salmon louse</name>
    <name type="synonym">Caligus salmonis</name>
    <dbReference type="NCBI Taxonomy" id="72036"/>
    <lineage>
        <taxon>Eukaryota</taxon>
        <taxon>Metazoa</taxon>
        <taxon>Ecdysozoa</taxon>
        <taxon>Arthropoda</taxon>
        <taxon>Crustacea</taxon>
        <taxon>Multicrustacea</taxon>
        <taxon>Hexanauplia</taxon>
        <taxon>Copepoda</taxon>
        <taxon>Siphonostomatoida</taxon>
        <taxon>Caligidae</taxon>
        <taxon>Lepeophtheirus</taxon>
    </lineage>
</organism>
<evidence type="ECO:0000256" key="1">
    <source>
        <dbReference type="SAM" id="MobiDB-lite"/>
    </source>
</evidence>
<proteinExistence type="predicted"/>
<accession>A0A7R8CQD0</accession>
<feature type="compositionally biased region" description="Basic and acidic residues" evidence="1">
    <location>
        <begin position="517"/>
        <end position="532"/>
    </location>
</feature>
<feature type="region of interest" description="Disordered" evidence="1">
    <location>
        <begin position="117"/>
        <end position="169"/>
    </location>
</feature>
<feature type="region of interest" description="Disordered" evidence="1">
    <location>
        <begin position="248"/>
        <end position="272"/>
    </location>
</feature>
<evidence type="ECO:0000313" key="2">
    <source>
        <dbReference type="EMBL" id="CAF2858511.1"/>
    </source>
</evidence>
<dbReference type="Proteomes" id="UP000675881">
    <property type="component" value="Chromosome 15"/>
</dbReference>
<feature type="compositionally biased region" description="Basic and acidic residues" evidence="1">
    <location>
        <begin position="437"/>
        <end position="455"/>
    </location>
</feature>
<feature type="region of interest" description="Disordered" evidence="1">
    <location>
        <begin position="486"/>
        <end position="558"/>
    </location>
</feature>
<dbReference type="AlphaFoldDB" id="A0A7R8CQD0"/>
<feature type="compositionally biased region" description="Basic residues" evidence="1">
    <location>
        <begin position="311"/>
        <end position="320"/>
    </location>
</feature>